<protein>
    <submittedName>
        <fullName evidence="1">ATP-dependent dethiobiotin synthetase BioD</fullName>
    </submittedName>
</protein>
<evidence type="ECO:0000313" key="2">
    <source>
        <dbReference type="Proteomes" id="UP000069654"/>
    </source>
</evidence>
<dbReference type="AlphaFoldDB" id="A0A100XHS8"/>
<dbReference type="EMBL" id="BCTB01000049">
    <property type="protein sequence ID" value="GAT16799.1"/>
    <property type="molecule type" value="Genomic_DNA"/>
</dbReference>
<reference evidence="1 2" key="1">
    <citation type="journal article" date="2016" name="Genome Announc.">
        <title>Draft Genome Sequences of Five Rapidly Growing Mycobacterium Species, M. thermoresistibile, M. fortuitum subsp. acetamidolyticum, M. canariasense, M. brisbanense, and M. novocastrense.</title>
        <authorList>
            <person name="Katahira K."/>
            <person name="Ogura Y."/>
            <person name="Gotoh Y."/>
            <person name="Hayashi T."/>
        </authorList>
    </citation>
    <scope>NUCLEOTIDE SEQUENCE [LARGE SCALE GENOMIC DNA]</scope>
    <source>
        <strain evidence="1 2">JCM6362</strain>
    </source>
</reference>
<dbReference type="Proteomes" id="UP000069654">
    <property type="component" value="Unassembled WGS sequence"/>
</dbReference>
<reference evidence="2" key="2">
    <citation type="submission" date="2016-02" db="EMBL/GenBank/DDBJ databases">
        <title>Draft genome sequence of five rapidly growing Mycobacterium species.</title>
        <authorList>
            <person name="Katahira K."/>
            <person name="Gotou Y."/>
            <person name="Iida K."/>
            <person name="Ogura Y."/>
            <person name="Hayashi T."/>
        </authorList>
    </citation>
    <scope>NUCLEOTIDE SEQUENCE [LARGE SCALE GENOMIC DNA]</scope>
    <source>
        <strain evidence="2">JCM6362</strain>
    </source>
</reference>
<sequence>MPIGTVPSSDTPAANGTTTAMIAVAAVSAAITEACANSTGCRDPARCGLRACPVMVIARFCQPARAGGRIRPLTPGPAVGPAPDPVPVRWNPAILDTVWI</sequence>
<accession>A0A100XHS8</accession>
<comment type="caution">
    <text evidence="1">The sequence shown here is derived from an EMBL/GenBank/DDBJ whole genome shotgun (WGS) entry which is preliminary data.</text>
</comment>
<organism evidence="1 2">
    <name type="scientific">Mycolicibacterium thermoresistibile</name>
    <name type="common">Mycobacterium thermoresistibile</name>
    <dbReference type="NCBI Taxonomy" id="1797"/>
    <lineage>
        <taxon>Bacteria</taxon>
        <taxon>Bacillati</taxon>
        <taxon>Actinomycetota</taxon>
        <taxon>Actinomycetes</taxon>
        <taxon>Mycobacteriales</taxon>
        <taxon>Mycobacteriaceae</taxon>
        <taxon>Mycolicibacterium</taxon>
    </lineage>
</organism>
<proteinExistence type="predicted"/>
<evidence type="ECO:0000313" key="1">
    <source>
        <dbReference type="EMBL" id="GAT16799.1"/>
    </source>
</evidence>
<gene>
    <name evidence="1" type="ORF">RMCT_3768</name>
</gene>
<name>A0A100XHS8_MYCTH</name>
<dbReference type="STRING" id="1797.RMCT_3768"/>